<comment type="caution">
    <text evidence="1">The sequence shown here is derived from an EMBL/GenBank/DDBJ whole genome shotgun (WGS) entry which is preliminary data.</text>
</comment>
<reference evidence="1 2" key="1">
    <citation type="submission" date="2019-08" db="EMBL/GenBank/DDBJ databases">
        <title>Genome of Algoriphagus ratkowskyi IC026.</title>
        <authorList>
            <person name="Bowman J.P."/>
        </authorList>
    </citation>
    <scope>NUCLEOTIDE SEQUENCE [LARGE SCALE GENOMIC DNA]</scope>
    <source>
        <strain evidence="1 2">IC026</strain>
    </source>
</reference>
<gene>
    <name evidence="1" type="ORF">ESW18_13720</name>
</gene>
<accession>A0ABY3HKX8</accession>
<evidence type="ECO:0000313" key="2">
    <source>
        <dbReference type="Proteomes" id="UP000321927"/>
    </source>
</evidence>
<sequence>MNWLLYALNQIFMMNKNLILLIALALASCSSEDSSKSGNDDFQFSYKIDTVMVDAGDHFFFLNEDLSLSDVSKDRKLLYNLNPKTFLLEIVNLDDLKLEKTVQLEKEGPDGIGLPYYGKIQVLENGNIGLFGQFKIHIVTEQGKLVKTIDLDQIKIQNNDQKEKEKIGWNSVLSDDGKLLASTLVNFDFKKPAKGIVVIDLETDSIKYIPMKLFEKLKQFEIIHQEGNAPGITTGEFPFLRFIDNNLIISSSAYNEVYHYNTSSDSLSHYSFKASLTDNEKIRNFPNEVHSSKEWTDAEKAKNEQVSFREFLKLPEQNIFWRLSTDKDRMIADSVVFKQVATFFDADFKMLKEQELENFHDFRNSFFKDGMLYSFINIEDELAFVRLKPNFD</sequence>
<dbReference type="Pfam" id="PF13970">
    <property type="entry name" value="DUF4221"/>
    <property type="match status" value="1"/>
</dbReference>
<protein>
    <submittedName>
        <fullName evidence="1">DUF4221 domain-containing protein</fullName>
    </submittedName>
</protein>
<dbReference type="EMBL" id="VORV01000009">
    <property type="protein sequence ID" value="TXD76864.1"/>
    <property type="molecule type" value="Genomic_DNA"/>
</dbReference>
<keyword evidence="2" id="KW-1185">Reference proteome</keyword>
<dbReference type="InterPro" id="IPR011045">
    <property type="entry name" value="N2O_reductase_N"/>
</dbReference>
<dbReference type="Proteomes" id="UP000321927">
    <property type="component" value="Unassembled WGS sequence"/>
</dbReference>
<dbReference type="InterPro" id="IPR025316">
    <property type="entry name" value="DUF4221"/>
</dbReference>
<proteinExistence type="predicted"/>
<dbReference type="SUPFAM" id="SSF50974">
    <property type="entry name" value="Nitrous oxide reductase, N-terminal domain"/>
    <property type="match status" value="1"/>
</dbReference>
<name>A0ABY3HKX8_9BACT</name>
<organism evidence="1 2">
    <name type="scientific">Algoriphagus ratkowskyi</name>
    <dbReference type="NCBI Taxonomy" id="57028"/>
    <lineage>
        <taxon>Bacteria</taxon>
        <taxon>Pseudomonadati</taxon>
        <taxon>Bacteroidota</taxon>
        <taxon>Cytophagia</taxon>
        <taxon>Cytophagales</taxon>
        <taxon>Cyclobacteriaceae</taxon>
        <taxon>Algoriphagus</taxon>
    </lineage>
</organism>
<evidence type="ECO:0000313" key="1">
    <source>
        <dbReference type="EMBL" id="TXD76864.1"/>
    </source>
</evidence>